<comment type="catalytic activity">
    <reaction evidence="15">
        <text>DNA(n) + a 2'-deoxyribonucleoside 5'-triphosphate = DNA(n+1) + diphosphate</text>
        <dbReference type="Rhea" id="RHEA:22508"/>
        <dbReference type="Rhea" id="RHEA-COMP:17339"/>
        <dbReference type="Rhea" id="RHEA-COMP:17340"/>
        <dbReference type="ChEBI" id="CHEBI:33019"/>
        <dbReference type="ChEBI" id="CHEBI:61560"/>
        <dbReference type="ChEBI" id="CHEBI:173112"/>
        <dbReference type="EC" id="2.7.7.7"/>
    </reaction>
</comment>
<dbReference type="InterPro" id="IPR001584">
    <property type="entry name" value="Integrase_cat-core"/>
</dbReference>
<name>B8MSW2_TALSN</name>
<keyword evidence="3" id="KW-0540">Nuclease</keyword>
<keyword evidence="11" id="KW-0239">DNA-directed DNA polymerase</keyword>
<dbReference type="GO" id="GO:0003723">
    <property type="term" value="F:RNA binding"/>
    <property type="evidence" value="ECO:0007669"/>
    <property type="project" value="UniProtKB-KW"/>
</dbReference>
<keyword evidence="1" id="KW-0815">Transposition</keyword>
<evidence type="ECO:0000313" key="18">
    <source>
        <dbReference type="Proteomes" id="UP000001745"/>
    </source>
</evidence>
<dbReference type="EMBL" id="EQ962660">
    <property type="protein sequence ID" value="EED12021.1"/>
    <property type="molecule type" value="Genomic_DNA"/>
</dbReference>
<dbReference type="GO" id="GO:0005634">
    <property type="term" value="C:nucleus"/>
    <property type="evidence" value="ECO:0007669"/>
    <property type="project" value="UniProtKB-ARBA"/>
</dbReference>
<proteinExistence type="predicted"/>
<evidence type="ECO:0000256" key="6">
    <source>
        <dbReference type="ARBA" id="ARBA00022801"/>
    </source>
</evidence>
<keyword evidence="11" id="KW-0808">Transferase</keyword>
<evidence type="ECO:0000256" key="2">
    <source>
        <dbReference type="ARBA" id="ARBA00022695"/>
    </source>
</evidence>
<comment type="catalytic activity">
    <reaction evidence="14">
        <text>DNA(n) + a 2'-deoxyribonucleoside 5'-triphosphate = DNA(n+1) + diphosphate</text>
        <dbReference type="Rhea" id="RHEA:22508"/>
        <dbReference type="Rhea" id="RHEA-COMP:17339"/>
        <dbReference type="Rhea" id="RHEA-COMP:17340"/>
        <dbReference type="ChEBI" id="CHEBI:33019"/>
        <dbReference type="ChEBI" id="CHEBI:61560"/>
        <dbReference type="ChEBI" id="CHEBI:173112"/>
        <dbReference type="EC" id="2.7.7.49"/>
    </reaction>
</comment>
<evidence type="ECO:0000256" key="9">
    <source>
        <dbReference type="ARBA" id="ARBA00022908"/>
    </source>
</evidence>
<dbReference type="OrthoDB" id="4356562at2759"/>
<dbReference type="PROSITE" id="PS50994">
    <property type="entry name" value="INTEGRASE"/>
    <property type="match status" value="1"/>
</dbReference>
<evidence type="ECO:0000256" key="12">
    <source>
        <dbReference type="ARBA" id="ARBA00023125"/>
    </source>
</evidence>
<dbReference type="GO" id="GO:0006310">
    <property type="term" value="P:DNA recombination"/>
    <property type="evidence" value="ECO:0007669"/>
    <property type="project" value="UniProtKB-KW"/>
</dbReference>
<dbReference type="Pfam" id="PF25597">
    <property type="entry name" value="SH3_retrovirus"/>
    <property type="match status" value="1"/>
</dbReference>
<protein>
    <recommendedName>
        <fullName evidence="16">Integrase catalytic domain-containing protein</fullName>
    </recommendedName>
</protein>
<evidence type="ECO:0000256" key="4">
    <source>
        <dbReference type="ARBA" id="ARBA00022723"/>
    </source>
</evidence>
<evidence type="ECO:0000256" key="1">
    <source>
        <dbReference type="ARBA" id="ARBA00022578"/>
    </source>
</evidence>
<dbReference type="GO" id="GO:0016787">
    <property type="term" value="F:hydrolase activity"/>
    <property type="evidence" value="ECO:0007669"/>
    <property type="project" value="UniProtKB-KW"/>
</dbReference>
<keyword evidence="4" id="KW-0479">Metal-binding</keyword>
<keyword evidence="6" id="KW-0378">Hydrolase</keyword>
<evidence type="ECO:0000256" key="15">
    <source>
        <dbReference type="ARBA" id="ARBA00049244"/>
    </source>
</evidence>
<evidence type="ECO:0000256" key="3">
    <source>
        <dbReference type="ARBA" id="ARBA00022722"/>
    </source>
</evidence>
<dbReference type="GO" id="GO:0046872">
    <property type="term" value="F:metal ion binding"/>
    <property type="evidence" value="ECO:0007669"/>
    <property type="project" value="UniProtKB-KW"/>
</dbReference>
<evidence type="ECO:0000256" key="8">
    <source>
        <dbReference type="ARBA" id="ARBA00022884"/>
    </source>
</evidence>
<reference evidence="18" key="1">
    <citation type="journal article" date="2015" name="Genome Announc.">
        <title>Genome sequence of the AIDS-associated pathogen Penicillium marneffei (ATCC18224) and its near taxonomic relative Talaromyces stipitatus (ATCC10500).</title>
        <authorList>
            <person name="Nierman W.C."/>
            <person name="Fedorova-Abrams N.D."/>
            <person name="Andrianopoulos A."/>
        </authorList>
    </citation>
    <scope>NUCLEOTIDE SEQUENCE [LARGE SCALE GENOMIC DNA]</scope>
    <source>
        <strain evidence="18">ATCC 10500 / CBS 375.48 / QM 6759 / NRRL 1006</strain>
    </source>
</reference>
<dbReference type="InterPro" id="IPR036397">
    <property type="entry name" value="RNaseH_sf"/>
</dbReference>
<dbReference type="PANTHER" id="PTHR42648">
    <property type="entry name" value="TRANSPOSASE, PUTATIVE-RELATED"/>
    <property type="match status" value="1"/>
</dbReference>
<keyword evidence="7" id="KW-0460">Magnesium</keyword>
<dbReference type="InterPro" id="IPR039537">
    <property type="entry name" value="Retrotran_Ty1/copia-like"/>
</dbReference>
<keyword evidence="13" id="KW-0233">DNA recombination</keyword>
<evidence type="ECO:0000256" key="7">
    <source>
        <dbReference type="ARBA" id="ARBA00022842"/>
    </source>
</evidence>
<dbReference type="GeneID" id="8108716"/>
<dbReference type="PhylomeDB" id="B8MSW2"/>
<dbReference type="AlphaFoldDB" id="B8MSW2"/>
<keyword evidence="8" id="KW-0694">RNA-binding</keyword>
<dbReference type="OMA" id="NERIFCI"/>
<dbReference type="RefSeq" id="XP_002487675.1">
    <property type="nucleotide sequence ID" value="XM_002487630.1"/>
</dbReference>
<evidence type="ECO:0000256" key="11">
    <source>
        <dbReference type="ARBA" id="ARBA00022932"/>
    </source>
</evidence>
<dbReference type="HOGENOM" id="CLU_711877_0_0_1"/>
<evidence type="ECO:0000259" key="16">
    <source>
        <dbReference type="PROSITE" id="PS50994"/>
    </source>
</evidence>
<evidence type="ECO:0000256" key="10">
    <source>
        <dbReference type="ARBA" id="ARBA00022918"/>
    </source>
</evidence>
<evidence type="ECO:0000256" key="5">
    <source>
        <dbReference type="ARBA" id="ARBA00022759"/>
    </source>
</evidence>
<dbReference type="PANTHER" id="PTHR42648:SF11">
    <property type="entry name" value="TRANSPOSON TY4-P GAG-POL POLYPROTEIN"/>
    <property type="match status" value="1"/>
</dbReference>
<dbReference type="STRING" id="441959.B8MSW2"/>
<accession>B8MSW2</accession>
<dbReference type="GO" id="GO:0003887">
    <property type="term" value="F:DNA-directed DNA polymerase activity"/>
    <property type="evidence" value="ECO:0007669"/>
    <property type="project" value="UniProtKB-KW"/>
</dbReference>
<keyword evidence="5" id="KW-0255">Endonuclease</keyword>
<dbReference type="Gene3D" id="3.30.420.10">
    <property type="entry name" value="Ribonuclease H-like superfamily/Ribonuclease H"/>
    <property type="match status" value="1"/>
</dbReference>
<keyword evidence="9" id="KW-0229">DNA integration</keyword>
<gene>
    <name evidence="17" type="ORF">TSTA_000930</name>
</gene>
<evidence type="ECO:0000313" key="17">
    <source>
        <dbReference type="EMBL" id="EED12021.1"/>
    </source>
</evidence>
<dbReference type="GO" id="GO:0003964">
    <property type="term" value="F:RNA-directed DNA polymerase activity"/>
    <property type="evidence" value="ECO:0007669"/>
    <property type="project" value="UniProtKB-KW"/>
</dbReference>
<evidence type="ECO:0000256" key="14">
    <source>
        <dbReference type="ARBA" id="ARBA00048173"/>
    </source>
</evidence>
<dbReference type="GO" id="GO:0015074">
    <property type="term" value="P:DNA integration"/>
    <property type="evidence" value="ECO:0007669"/>
    <property type="project" value="UniProtKB-KW"/>
</dbReference>
<dbReference type="InterPro" id="IPR012337">
    <property type="entry name" value="RNaseH-like_sf"/>
</dbReference>
<sequence>MKSVNFDLERLIEDIEHTFKCVIKTIHVDGESSINGNDFKDYCKRKRKILVTTVPDTPEQNGLSEKAGDIIATRARSMIIEANLSEGLWLEAARAAVHIMNQTLTKSLNYKTPYESVYRKKSYVGNLFLFGSKTYVRIDIKKSHKVAPRAQIRYLVGYKAHNIWLIWTTGPRGTKVIRARDVVFDETKRYDLEHPFAREIIRDGVTTITESLEISNLEDIDEDNQVFDSVDDDIRLQRWQPASIRFSPARGSNEFQIEAPITGIGNIEAQNDEHIYNPDMQMEDAQEIFQDICTENRGDSNIVESGGVKEDEVVSAPNTPLRNVTGSEKEITLPSTPLNNNNAPKAAEISADLLERNIVTGPRVRIASKRARSLATDNSESSKNVRKKQRAAFARMKLFQESSLAKSFMAAMEKTDNLHESELPPEPKNWTGVLRHKYKKEFIEAAKTKFDTLKKKGTFKFVQKLYNK</sequence>
<dbReference type="eggNOG" id="KOG0017">
    <property type="taxonomic scope" value="Eukaryota"/>
</dbReference>
<dbReference type="GO" id="GO:0032196">
    <property type="term" value="P:transposition"/>
    <property type="evidence" value="ECO:0007669"/>
    <property type="project" value="UniProtKB-KW"/>
</dbReference>
<dbReference type="InterPro" id="IPR057670">
    <property type="entry name" value="SH3_retrovirus"/>
</dbReference>
<dbReference type="VEuPathDB" id="FungiDB:TSTA_000930"/>
<evidence type="ECO:0000256" key="13">
    <source>
        <dbReference type="ARBA" id="ARBA00023172"/>
    </source>
</evidence>
<feature type="domain" description="Integrase catalytic" evidence="16">
    <location>
        <begin position="1"/>
        <end position="121"/>
    </location>
</feature>
<keyword evidence="18" id="KW-1185">Reference proteome</keyword>
<keyword evidence="2" id="KW-0548">Nucleotidyltransferase</keyword>
<keyword evidence="12" id="KW-0238">DNA-binding</keyword>
<dbReference type="SUPFAM" id="SSF53098">
    <property type="entry name" value="Ribonuclease H-like"/>
    <property type="match status" value="1"/>
</dbReference>
<dbReference type="InParanoid" id="B8MSW2"/>
<dbReference type="GO" id="GO:0004519">
    <property type="term" value="F:endonuclease activity"/>
    <property type="evidence" value="ECO:0007669"/>
    <property type="project" value="UniProtKB-KW"/>
</dbReference>
<dbReference type="Proteomes" id="UP000001745">
    <property type="component" value="Unassembled WGS sequence"/>
</dbReference>
<dbReference type="GO" id="GO:0003677">
    <property type="term" value="F:DNA binding"/>
    <property type="evidence" value="ECO:0007669"/>
    <property type="project" value="UniProtKB-KW"/>
</dbReference>
<organism evidence="17 18">
    <name type="scientific">Talaromyces stipitatus (strain ATCC 10500 / CBS 375.48 / QM 6759 / NRRL 1006)</name>
    <name type="common">Penicillium stipitatum</name>
    <dbReference type="NCBI Taxonomy" id="441959"/>
    <lineage>
        <taxon>Eukaryota</taxon>
        <taxon>Fungi</taxon>
        <taxon>Dikarya</taxon>
        <taxon>Ascomycota</taxon>
        <taxon>Pezizomycotina</taxon>
        <taxon>Eurotiomycetes</taxon>
        <taxon>Eurotiomycetidae</taxon>
        <taxon>Eurotiales</taxon>
        <taxon>Trichocomaceae</taxon>
        <taxon>Talaromyces</taxon>
        <taxon>Talaromyces sect. Talaromyces</taxon>
    </lineage>
</organism>
<keyword evidence="10" id="KW-0695">RNA-directed DNA polymerase</keyword>